<name>G2WPC6_YEASK</name>
<dbReference type="HOGENOM" id="CLU_087076_0_0_1"/>
<organism evidence="1 2">
    <name type="scientific">Saccharomyces cerevisiae (strain Kyokai no. 7 / NBRC 101557)</name>
    <name type="common">Baker's yeast</name>
    <dbReference type="NCBI Taxonomy" id="721032"/>
    <lineage>
        <taxon>Eukaryota</taxon>
        <taxon>Fungi</taxon>
        <taxon>Dikarya</taxon>
        <taxon>Ascomycota</taxon>
        <taxon>Saccharomycotina</taxon>
        <taxon>Saccharomycetes</taxon>
        <taxon>Saccharomycetales</taxon>
        <taxon>Saccharomycetaceae</taxon>
        <taxon>Saccharomyces</taxon>
    </lineage>
</organism>
<comment type="caution">
    <text evidence="1">The sequence shown here is derived from an EMBL/GenBank/DDBJ whole genome shotgun (WGS) entry which is preliminary data.</text>
</comment>
<dbReference type="OrthoDB" id="4033519at2759"/>
<proteinExistence type="predicted"/>
<accession>G2WPC6</accession>
<dbReference type="EMBL" id="DG000052">
    <property type="protein sequence ID" value="GAA26919.1"/>
    <property type="molecule type" value="Genomic_DNA"/>
</dbReference>
<sequence length="292" mass="34031">MYEVIQKRKTKIINVLQSPELMRLIEDPSNLGISLHFPVSSLLKSNKCTPMPKLSTYSLTSGGFKDWCADIPLDVPPEVDIIDFYWDVILCMESQFILDYNVPSKNKGNNQKSVAKLLKNKLVNDMKTTLKRLIYNENTKQYKNNNSHDGYNWRKLGSQYFILYLPLFTQELIWCKLNENYFHVVLPSLLNSRNVHDNHSTYINKDWLLALLELTSNLNQNFKFEYMKLRLYILRDDLINNGLDLLKNLNWVGGKLIKNEDREVLLNSADLATDSISHLLGDENFVILEFEC</sequence>
<dbReference type="AlphaFoldDB" id="G2WPC6"/>
<dbReference type="Proteomes" id="UP000001608">
    <property type="component" value="Chromosome 16"/>
</dbReference>
<evidence type="ECO:0000313" key="2">
    <source>
        <dbReference type="Proteomes" id="UP000001608"/>
    </source>
</evidence>
<protein>
    <submittedName>
        <fullName evidence="1">K7_Oaz1p</fullName>
    </submittedName>
</protein>
<reference evidence="1 2" key="1">
    <citation type="journal article" date="2011" name="DNA Res.">
        <title>Whole-genome sequencing of sake yeast Saccharomyces cerevisiae Kyokai no. 7.</title>
        <authorList>
            <person name="Akao T."/>
            <person name="Yashiro I."/>
            <person name="Hosoyama A."/>
            <person name="Kitagaki H."/>
            <person name="Horikawa H."/>
            <person name="Watanabe D."/>
            <person name="Akada R."/>
            <person name="Ando Y."/>
            <person name="Harashima S."/>
            <person name="Inoue T."/>
            <person name="Inoue Y."/>
            <person name="Kajiwara S."/>
            <person name="Kitamoto K."/>
            <person name="Kitamoto N."/>
            <person name="Kobayashi O."/>
            <person name="Kuhara S."/>
            <person name="Masubuchi T."/>
            <person name="Mizoguchi H."/>
            <person name="Nakao Y."/>
            <person name="Nakazato A."/>
            <person name="Namise M."/>
            <person name="Oba T."/>
            <person name="Ogata T."/>
            <person name="Ohta A."/>
            <person name="Sato M."/>
            <person name="Shibasaki S."/>
            <person name="Takatsume Y."/>
            <person name="Tanimoto S."/>
            <person name="Tsuboi H."/>
            <person name="Nishimura A."/>
            <person name="Yoda K."/>
            <person name="Ishikawa T."/>
            <person name="Iwashita K."/>
            <person name="Fujita N."/>
            <person name="Shimoi H."/>
        </authorList>
    </citation>
    <scope>NUCLEOTIDE SEQUENCE [LARGE SCALE GENOMIC DNA]</scope>
    <source>
        <strain evidence="2">Kyokai no. 7 / NBRC 101557</strain>
    </source>
</reference>
<evidence type="ECO:0000313" key="1">
    <source>
        <dbReference type="EMBL" id="GAA26919.1"/>
    </source>
</evidence>
<gene>
    <name evidence="1" type="primary">K7_OAZ1</name>
    <name evidence="1" type="ORF">SYK7_070721</name>
</gene>